<dbReference type="EMBL" id="VOIH02000003">
    <property type="protein sequence ID" value="KAF3450031.1"/>
    <property type="molecule type" value="Genomic_DNA"/>
</dbReference>
<dbReference type="GO" id="GO:0006364">
    <property type="term" value="P:rRNA processing"/>
    <property type="evidence" value="ECO:0007669"/>
    <property type="project" value="InterPro"/>
</dbReference>
<dbReference type="Pfam" id="PF07780">
    <property type="entry name" value="Spb1_C"/>
    <property type="match status" value="1"/>
</dbReference>
<comment type="caution">
    <text evidence="3">The sequence shown here is derived from an EMBL/GenBank/DDBJ whole genome shotgun (WGS) entry which is preliminary data.</text>
</comment>
<accession>A0A8K0HCF7</accession>
<feature type="region of interest" description="Disordered" evidence="1">
    <location>
        <begin position="281"/>
        <end position="306"/>
    </location>
</feature>
<evidence type="ECO:0000256" key="1">
    <source>
        <dbReference type="SAM" id="MobiDB-lite"/>
    </source>
</evidence>
<evidence type="ECO:0000259" key="2">
    <source>
        <dbReference type="Pfam" id="PF07780"/>
    </source>
</evidence>
<feature type="compositionally biased region" description="Basic and acidic residues" evidence="1">
    <location>
        <begin position="289"/>
        <end position="306"/>
    </location>
</feature>
<name>A0A8K0HCF7_9ROSA</name>
<keyword evidence="4" id="KW-1185">Reference proteome</keyword>
<feature type="domain" description="Ribosomal RNA methyltransferase SPB1-like C-terminal" evidence="2">
    <location>
        <begin position="194"/>
        <end position="293"/>
    </location>
</feature>
<sequence>MQSFQFGVALDAEYILLSYIRSSGHRTMILSNILFEKVVVHKPRDSCSASAETYIMVFSTWPLQRWICAFLTLSIYFKDLLSLQGRWWMYLEEQSKKDTEMGKKKKFPLPEKAKERAANHVVRSNQLQRHTSMAQDDFEIVPAVATDSTDSSSDELEDEDVDSKVEICKERGRKEASPANQACDQRRDCCCESTIKEIDAQPAKVAEAEARKKRAAMRQLEKVCKTANIISDQTDISEQSKWNQIEQLYKKAVPKRPSKEFVVAEMGVNVRVGKGKVLVDRRMKKDARSRKTEDENGRDQGIRKRQNDYVRVGVDLTPTDALHCLPYSNLS</sequence>
<dbReference type="Proteomes" id="UP000796880">
    <property type="component" value="Unassembled WGS sequence"/>
</dbReference>
<evidence type="ECO:0000313" key="3">
    <source>
        <dbReference type="EMBL" id="KAF3450031.1"/>
    </source>
</evidence>
<dbReference type="InterPro" id="IPR012920">
    <property type="entry name" value="rRNA_MeTfrase_SPB1-like_C"/>
</dbReference>
<evidence type="ECO:0000313" key="4">
    <source>
        <dbReference type="Proteomes" id="UP000796880"/>
    </source>
</evidence>
<organism evidence="3 4">
    <name type="scientific">Rhamnella rubrinervis</name>
    <dbReference type="NCBI Taxonomy" id="2594499"/>
    <lineage>
        <taxon>Eukaryota</taxon>
        <taxon>Viridiplantae</taxon>
        <taxon>Streptophyta</taxon>
        <taxon>Embryophyta</taxon>
        <taxon>Tracheophyta</taxon>
        <taxon>Spermatophyta</taxon>
        <taxon>Magnoliopsida</taxon>
        <taxon>eudicotyledons</taxon>
        <taxon>Gunneridae</taxon>
        <taxon>Pentapetalae</taxon>
        <taxon>rosids</taxon>
        <taxon>fabids</taxon>
        <taxon>Rosales</taxon>
        <taxon>Rhamnaceae</taxon>
        <taxon>rhamnoid group</taxon>
        <taxon>Rhamneae</taxon>
        <taxon>Rhamnella</taxon>
    </lineage>
</organism>
<reference evidence="3" key="1">
    <citation type="submission" date="2020-03" db="EMBL/GenBank/DDBJ databases">
        <title>A high-quality chromosome-level genome assembly of a woody plant with both climbing and erect habits, Rhamnella rubrinervis.</title>
        <authorList>
            <person name="Lu Z."/>
            <person name="Yang Y."/>
            <person name="Zhu X."/>
            <person name="Sun Y."/>
        </authorList>
    </citation>
    <scope>NUCLEOTIDE SEQUENCE</scope>
    <source>
        <strain evidence="3">BYM</strain>
        <tissue evidence="3">Leaf</tissue>
    </source>
</reference>
<gene>
    <name evidence="3" type="ORF">FNV43_RR06110</name>
</gene>
<proteinExistence type="predicted"/>
<dbReference type="GO" id="GO:0008168">
    <property type="term" value="F:methyltransferase activity"/>
    <property type="evidence" value="ECO:0007669"/>
    <property type="project" value="InterPro"/>
</dbReference>
<protein>
    <recommendedName>
        <fullName evidence="2">Ribosomal RNA methyltransferase SPB1-like C-terminal domain-containing protein</fullName>
    </recommendedName>
</protein>
<dbReference type="GO" id="GO:0005634">
    <property type="term" value="C:nucleus"/>
    <property type="evidence" value="ECO:0007669"/>
    <property type="project" value="InterPro"/>
</dbReference>
<dbReference type="OrthoDB" id="1749814at2759"/>
<dbReference type="AlphaFoldDB" id="A0A8K0HCF7"/>